<dbReference type="InterPro" id="IPR020845">
    <property type="entry name" value="AMP-binding_CS"/>
</dbReference>
<dbReference type="InterPro" id="IPR025110">
    <property type="entry name" value="AMP-bd_C"/>
</dbReference>
<dbReference type="SUPFAM" id="SSF56801">
    <property type="entry name" value="Acetyl-CoA synthetase-like"/>
    <property type="match status" value="1"/>
</dbReference>
<dbReference type="CDD" id="cd05235">
    <property type="entry name" value="SDR_e1"/>
    <property type="match status" value="1"/>
</dbReference>
<evidence type="ECO:0000259" key="5">
    <source>
        <dbReference type="PROSITE" id="PS50075"/>
    </source>
</evidence>
<comment type="caution">
    <text evidence="6">The sequence shown here is derived from an EMBL/GenBank/DDBJ whole genome shotgun (WGS) entry which is preliminary data.</text>
</comment>
<dbReference type="Pfam" id="PF00668">
    <property type="entry name" value="Condensation"/>
    <property type="match status" value="1"/>
</dbReference>
<dbReference type="Pfam" id="PF07993">
    <property type="entry name" value="NAD_binding_4"/>
    <property type="match status" value="1"/>
</dbReference>
<dbReference type="InterPro" id="IPR020806">
    <property type="entry name" value="PKS_PP-bd"/>
</dbReference>
<name>A0A917KWW3_9ACTN</name>
<dbReference type="SUPFAM" id="SSF52777">
    <property type="entry name" value="CoA-dependent acyltransferases"/>
    <property type="match status" value="2"/>
</dbReference>
<dbReference type="GO" id="GO:0031177">
    <property type="term" value="F:phosphopantetheine binding"/>
    <property type="evidence" value="ECO:0007669"/>
    <property type="project" value="InterPro"/>
</dbReference>
<reference evidence="6" key="2">
    <citation type="submission" date="2020-09" db="EMBL/GenBank/DDBJ databases">
        <authorList>
            <person name="Sun Q."/>
            <person name="Zhou Y."/>
        </authorList>
    </citation>
    <scope>NUCLEOTIDE SEQUENCE</scope>
    <source>
        <strain evidence="6">CGMCC 4.7272</strain>
    </source>
</reference>
<dbReference type="GO" id="GO:0017000">
    <property type="term" value="P:antibiotic biosynthetic process"/>
    <property type="evidence" value="ECO:0007669"/>
    <property type="project" value="UniProtKB-ARBA"/>
</dbReference>
<dbReference type="InterPro" id="IPR045851">
    <property type="entry name" value="AMP-bd_C_sf"/>
</dbReference>
<evidence type="ECO:0000256" key="1">
    <source>
        <dbReference type="ARBA" id="ARBA00001957"/>
    </source>
</evidence>
<dbReference type="Gene3D" id="1.10.1200.10">
    <property type="entry name" value="ACP-like"/>
    <property type="match status" value="1"/>
</dbReference>
<dbReference type="InterPro" id="IPR023213">
    <property type="entry name" value="CAT-like_dom_sf"/>
</dbReference>
<evidence type="ECO:0000313" key="7">
    <source>
        <dbReference type="Proteomes" id="UP000625682"/>
    </source>
</evidence>
<dbReference type="SMART" id="SM00823">
    <property type="entry name" value="PKS_PP"/>
    <property type="match status" value="1"/>
</dbReference>
<evidence type="ECO:0000256" key="4">
    <source>
        <dbReference type="ARBA" id="ARBA00022598"/>
    </source>
</evidence>
<dbReference type="RefSeq" id="WP_189147659.1">
    <property type="nucleotide sequence ID" value="NZ_BAABER010000008.1"/>
</dbReference>
<dbReference type="NCBIfam" id="TIGR01733">
    <property type="entry name" value="AA-adenyl-dom"/>
    <property type="match status" value="1"/>
</dbReference>
<keyword evidence="7" id="KW-1185">Reference proteome</keyword>
<dbReference type="GO" id="GO:0016874">
    <property type="term" value="F:ligase activity"/>
    <property type="evidence" value="ECO:0007669"/>
    <property type="project" value="UniProtKB-KW"/>
</dbReference>
<organism evidence="6 7">
    <name type="scientific">Streptomyces lacrimifluminis</name>
    <dbReference type="NCBI Taxonomy" id="1500077"/>
    <lineage>
        <taxon>Bacteria</taxon>
        <taxon>Bacillati</taxon>
        <taxon>Actinomycetota</taxon>
        <taxon>Actinomycetes</taxon>
        <taxon>Kitasatosporales</taxon>
        <taxon>Streptomycetaceae</taxon>
        <taxon>Streptomyces</taxon>
    </lineage>
</organism>
<dbReference type="InterPro" id="IPR001242">
    <property type="entry name" value="Condensation_dom"/>
</dbReference>
<dbReference type="InterPro" id="IPR036291">
    <property type="entry name" value="NAD(P)-bd_dom_sf"/>
</dbReference>
<dbReference type="InterPro" id="IPR010071">
    <property type="entry name" value="AA_adenyl_dom"/>
</dbReference>
<dbReference type="PANTHER" id="PTHR44845">
    <property type="entry name" value="CARRIER DOMAIN-CONTAINING PROTEIN"/>
    <property type="match status" value="1"/>
</dbReference>
<dbReference type="SUPFAM" id="SSF47336">
    <property type="entry name" value="ACP-like"/>
    <property type="match status" value="1"/>
</dbReference>
<proteinExistence type="predicted"/>
<evidence type="ECO:0000256" key="2">
    <source>
        <dbReference type="ARBA" id="ARBA00022450"/>
    </source>
</evidence>
<dbReference type="Pfam" id="PF13193">
    <property type="entry name" value="AMP-binding_C"/>
    <property type="match status" value="1"/>
</dbReference>
<dbReference type="Pfam" id="PF00501">
    <property type="entry name" value="AMP-binding"/>
    <property type="match status" value="1"/>
</dbReference>
<dbReference type="PANTHER" id="PTHR44845:SF6">
    <property type="entry name" value="BETA-ALANINE-ACTIVATING ENZYME"/>
    <property type="match status" value="1"/>
</dbReference>
<accession>A0A917KWW3</accession>
<sequence length="1436" mass="153794">MPTPDAHGERHPLLAAQEGIWTGQQLDLDSPAYNTAEYVSIHGPVDPAAFAEALRHTVGEVEALNVRFVVDGRGRPWQLSVDSADRRPYIADLTTDPDPHRAALGWMAQDMARPVDLARDPVFGHALLRTGPDRFLWYHRVHHIALDGFGLSLVAQRVAQVYTALVEGAPLGDSGFGTLESVRQEERAYRASKRFAVDRTYWTQRFADRPAVAGLTEEQALPARDFLRRTADLDPGDVEALHSVARDLSVSWSDVVLAATAAYIQRTTGAPEIVLSLPAMGRLGSVSLRVPSMVRNILPLRIAVDERDSLRDLAVRVSGEMRAGLPHQRYRYEQLRRDLKLVGGKRRLSGPGVNIMPFEYDLRFAGHRSTVHNVSAGPVDDLAVNVYDRAEGSSLRIAVDANPDLYDEAELAAHQQGLLELLRGAVAAPAQVVGGHRPVTVLDGGPLPRPARPVLDLIADHAARRGGATAVEHDGRSVTYAELSGSARQLARRLAARNVGPGALVAVVLPRGIDAVTAILGVLLSGAAYCPLDPGAPDSRTSALLEDAEPVLVLTTGAYAARFRDRPVLLLDAADTDAQEPAPAAGAPDDPAYVIHTSGSTGRPKGVEIGHGALATFVAGATHRYGLRREDRVLQFAPLHFDASVEEIFLTLCAGATLVVRTDDMTESVPRLLEACDRLRISVLDLPTAYWHELAYAVSTGAAVLPGAVRTVVIGGEAALPERVGRWRESVGPSVRLFNTYGPTEATVVATVAALHDPALSPGDVPIGVPLPGMRAVVLGGELYLVGAALALGYRGGPHRDDARFAPVPQLPGSPRGYRTGDLVRLGDDGQLRFVGRADDEFKISGHRVQPAEVETVLLTHPRIREAAVVGRLLADGTRRLAAHVVAVDPAPTAAEVREHLRATLPAAMVPSAVEFTDRLPRTGSGKIDRNALSTATGAVDSVRSGANTAPPSGSSLEQTITGMWEQILGAENISPHDDFFDLGAQSLQAIQVANRLGVELARDVRVAWLFQHPTAAELARHLEGRRGDHRDAPASAPGLPKTVLADAVLDQDIALAAPVGARSVPRRILLTGATGFVGSHLLAELLTATDAEIICPVRAAGPAEAADRIRRALTGRQLPFPADPQRVTAVPADLARPRLGLGQALFTELAATCDAIFHNAATVSIMRDYSSLRGANTESTRQLLRLASARSVPLHLVSTLSVAPPRSAVPEVPEAFLPPHPGLVYGYQQSKWASERLLEQAAERGFPVTVHRLGRVVGAPDTGYVNERDFLWSVLRSGIPAGILPDLFEAEVWTPVDYVARAVVRLSLTDPPPGTVYNHAPVPQIRLADLYDWVQEYGYPAKRLSLAQWRTELPRSADVAATTGAFFDSWADSGDAVSGDADPDLGLGHVRADNVLRGLEGSGISCPRADRALVFRYLDHCVRTGALPAPVTRES</sequence>
<dbReference type="GO" id="GO:0008610">
    <property type="term" value="P:lipid biosynthetic process"/>
    <property type="evidence" value="ECO:0007669"/>
    <property type="project" value="UniProtKB-ARBA"/>
</dbReference>
<dbReference type="PROSITE" id="PS50075">
    <property type="entry name" value="CARRIER"/>
    <property type="match status" value="1"/>
</dbReference>
<keyword evidence="4" id="KW-0436">Ligase</keyword>
<protein>
    <recommendedName>
        <fullName evidence="5">Carrier domain-containing protein</fullName>
    </recommendedName>
</protein>
<dbReference type="Gene3D" id="3.40.50.720">
    <property type="entry name" value="NAD(P)-binding Rossmann-like Domain"/>
    <property type="match status" value="1"/>
</dbReference>
<dbReference type="Gene3D" id="3.30.300.30">
    <property type="match status" value="1"/>
</dbReference>
<dbReference type="Proteomes" id="UP000625682">
    <property type="component" value="Unassembled WGS sequence"/>
</dbReference>
<dbReference type="NCBIfam" id="TIGR01746">
    <property type="entry name" value="Thioester-redct"/>
    <property type="match status" value="1"/>
</dbReference>
<dbReference type="Gene3D" id="2.30.38.10">
    <property type="entry name" value="Luciferase, Domain 3"/>
    <property type="match status" value="1"/>
</dbReference>
<comment type="cofactor">
    <cofactor evidence="1">
        <name>pantetheine 4'-phosphate</name>
        <dbReference type="ChEBI" id="CHEBI:47942"/>
    </cofactor>
</comment>
<dbReference type="InterPro" id="IPR013120">
    <property type="entry name" value="FAR_NAD-bd"/>
</dbReference>
<dbReference type="InterPro" id="IPR000873">
    <property type="entry name" value="AMP-dep_synth/lig_dom"/>
</dbReference>
<keyword evidence="2" id="KW-0596">Phosphopantetheine</keyword>
<reference evidence="6" key="1">
    <citation type="journal article" date="2014" name="Int. J. Syst. Evol. Microbiol.">
        <title>Complete genome sequence of Corynebacterium casei LMG S-19264T (=DSM 44701T), isolated from a smear-ripened cheese.</title>
        <authorList>
            <consortium name="US DOE Joint Genome Institute (JGI-PGF)"/>
            <person name="Walter F."/>
            <person name="Albersmeier A."/>
            <person name="Kalinowski J."/>
            <person name="Ruckert C."/>
        </authorList>
    </citation>
    <scope>NUCLEOTIDE SEQUENCE</scope>
    <source>
        <strain evidence="6">CGMCC 4.7272</strain>
    </source>
</reference>
<dbReference type="CDD" id="cd05930">
    <property type="entry name" value="A_NRPS"/>
    <property type="match status" value="1"/>
</dbReference>
<dbReference type="SUPFAM" id="SSF51735">
    <property type="entry name" value="NAD(P)-binding Rossmann-fold domains"/>
    <property type="match status" value="1"/>
</dbReference>
<dbReference type="Gene3D" id="3.30.559.10">
    <property type="entry name" value="Chloramphenicol acetyltransferase-like domain"/>
    <property type="match status" value="1"/>
</dbReference>
<dbReference type="InterPro" id="IPR010080">
    <property type="entry name" value="Thioester_reductase-like_dom"/>
</dbReference>
<dbReference type="PROSITE" id="PS00455">
    <property type="entry name" value="AMP_BINDING"/>
    <property type="match status" value="1"/>
</dbReference>
<gene>
    <name evidence="6" type="ORF">GCM10012282_28140</name>
</gene>
<dbReference type="EMBL" id="BMMU01000007">
    <property type="protein sequence ID" value="GGJ29873.1"/>
    <property type="molecule type" value="Genomic_DNA"/>
</dbReference>
<keyword evidence="3" id="KW-0597">Phosphoprotein</keyword>
<feature type="domain" description="Carrier" evidence="5">
    <location>
        <begin position="952"/>
        <end position="1027"/>
    </location>
</feature>
<dbReference type="InterPro" id="IPR036736">
    <property type="entry name" value="ACP-like_sf"/>
</dbReference>
<evidence type="ECO:0000256" key="3">
    <source>
        <dbReference type="ARBA" id="ARBA00022553"/>
    </source>
</evidence>
<dbReference type="InterPro" id="IPR009081">
    <property type="entry name" value="PP-bd_ACP"/>
</dbReference>
<evidence type="ECO:0000313" key="6">
    <source>
        <dbReference type="EMBL" id="GGJ29873.1"/>
    </source>
</evidence>
<dbReference type="Gene3D" id="3.30.559.30">
    <property type="entry name" value="Nonribosomal peptide synthetase, condensation domain"/>
    <property type="match status" value="1"/>
</dbReference>
<dbReference type="Gene3D" id="3.40.50.980">
    <property type="match status" value="2"/>
</dbReference>
<dbReference type="Pfam" id="PF00550">
    <property type="entry name" value="PP-binding"/>
    <property type="match status" value="1"/>
</dbReference>
<dbReference type="FunFam" id="3.40.50.980:FF:000001">
    <property type="entry name" value="Non-ribosomal peptide synthetase"/>
    <property type="match status" value="1"/>
</dbReference>